<evidence type="ECO:0000313" key="7">
    <source>
        <dbReference type="Proteomes" id="UP000827889"/>
    </source>
</evidence>
<organism evidence="7 8">
    <name type="scientific">Rhodamnia argentea</name>
    <dbReference type="NCBI Taxonomy" id="178133"/>
    <lineage>
        <taxon>Eukaryota</taxon>
        <taxon>Viridiplantae</taxon>
        <taxon>Streptophyta</taxon>
        <taxon>Embryophyta</taxon>
        <taxon>Tracheophyta</taxon>
        <taxon>Spermatophyta</taxon>
        <taxon>Magnoliopsida</taxon>
        <taxon>eudicotyledons</taxon>
        <taxon>Gunneridae</taxon>
        <taxon>Pentapetalae</taxon>
        <taxon>rosids</taxon>
        <taxon>malvids</taxon>
        <taxon>Myrtales</taxon>
        <taxon>Myrtaceae</taxon>
        <taxon>Myrtoideae</taxon>
        <taxon>Myrteae</taxon>
        <taxon>Australasian group</taxon>
        <taxon>Rhodamnia</taxon>
    </lineage>
</organism>
<dbReference type="PANTHER" id="PTHR11926:SF1516">
    <property type="entry name" value="GLYCOSYLTRANSFERASE"/>
    <property type="match status" value="1"/>
</dbReference>
<dbReference type="EC" id="2.4.1.-" evidence="5"/>
<dbReference type="PROSITE" id="PS00375">
    <property type="entry name" value="UDPGT"/>
    <property type="match status" value="1"/>
</dbReference>
<dbReference type="PANTHER" id="PTHR11926">
    <property type="entry name" value="GLUCOSYL/GLUCURONOSYL TRANSFERASES"/>
    <property type="match status" value="1"/>
</dbReference>
<reference evidence="7" key="1">
    <citation type="submission" date="2025-05" db="UniProtKB">
        <authorList>
            <consortium name="RefSeq"/>
        </authorList>
    </citation>
    <scope>NUCLEOTIDE SEQUENCE [LARGE SCALE GENOMIC DNA]</scope>
</reference>
<dbReference type="InterPro" id="IPR002213">
    <property type="entry name" value="UDP_glucos_trans"/>
</dbReference>
<sequence>MGSNEFEPGQKQHAICVPFPTQSHIGAMLKLAKLLHHRGFHISFVNTEFNHRRLVRTQGLELADGTSSGFRFLAIPDGIPPSDADATQDLEALSDATRKYLVGPLCDLLSSLASDSSVPPATRVVSDGFMALATNPAAAKFGIPLVHMWTISGCALLGLMHLRTLEAKGFTLPKDESSLMDAHLDTPIDWIPGMKRMRLRDLFNFIGLPNGDKLFDFTVEVVDRASEATSTIVNTFEALEPDVLGALSSLLPRVYPIGPLHLLINRARRDETFVSEHIKGNLWEEHSECLKWLDSKKPKTVIYINFGSIAFVTHEQLMEFAIGLANSKQYFLWIFRPDLVNGDAVILPVEFVEETKERGFVSGWCPQEKVLSHPSVGGFLTHCGWNSCIESISAGVPMLCWPRFGDQKTNSKYICDEWEAGLEIGRGVKRDELERLVRELMDGEVGKKMRSKAMDWKKIAEEAVGEHGSSSMNLDKFVKEVSS</sequence>
<dbReference type="GO" id="GO:0080043">
    <property type="term" value="F:quercetin 3-O-glucosyltransferase activity"/>
    <property type="evidence" value="ECO:0007669"/>
    <property type="project" value="TreeGrafter"/>
</dbReference>
<dbReference type="OrthoDB" id="5835829at2759"/>
<dbReference type="SUPFAM" id="SSF53756">
    <property type="entry name" value="UDP-Glycosyltransferase/glycogen phosphorylase"/>
    <property type="match status" value="1"/>
</dbReference>
<protein>
    <recommendedName>
        <fullName evidence="5">Glycosyltransferase</fullName>
        <ecNumber evidence="5">2.4.1.-</ecNumber>
    </recommendedName>
</protein>
<evidence type="ECO:0000256" key="3">
    <source>
        <dbReference type="ARBA" id="ARBA00022679"/>
    </source>
</evidence>
<keyword evidence="7" id="KW-1185">Reference proteome</keyword>
<proteinExistence type="inferred from homology"/>
<feature type="domain" description="Glycosyltransferase N-terminal" evidence="6">
    <location>
        <begin position="15"/>
        <end position="137"/>
    </location>
</feature>
<evidence type="ECO:0000256" key="5">
    <source>
        <dbReference type="RuleBase" id="RU362057"/>
    </source>
</evidence>
<dbReference type="InterPro" id="IPR058980">
    <property type="entry name" value="Glyco_transf_N"/>
</dbReference>
<dbReference type="GeneID" id="115739385"/>
<dbReference type="FunFam" id="3.40.50.2000:FF:000027">
    <property type="entry name" value="Glycosyltransferase"/>
    <property type="match status" value="1"/>
</dbReference>
<evidence type="ECO:0000256" key="4">
    <source>
        <dbReference type="RuleBase" id="RU003718"/>
    </source>
</evidence>
<evidence type="ECO:0000313" key="8">
    <source>
        <dbReference type="RefSeq" id="XP_030528292.1"/>
    </source>
</evidence>
<evidence type="ECO:0000256" key="1">
    <source>
        <dbReference type="ARBA" id="ARBA00009995"/>
    </source>
</evidence>
<evidence type="ECO:0000256" key="2">
    <source>
        <dbReference type="ARBA" id="ARBA00022676"/>
    </source>
</evidence>
<dbReference type="Gene3D" id="3.40.50.2000">
    <property type="entry name" value="Glycogen Phosphorylase B"/>
    <property type="match status" value="2"/>
</dbReference>
<dbReference type="KEGG" id="rarg:115739385"/>
<dbReference type="GO" id="GO:0080044">
    <property type="term" value="F:quercetin 7-O-glucosyltransferase activity"/>
    <property type="evidence" value="ECO:0007669"/>
    <property type="project" value="TreeGrafter"/>
</dbReference>
<dbReference type="Proteomes" id="UP000827889">
    <property type="component" value="Chromosome 2"/>
</dbReference>
<keyword evidence="3 4" id="KW-0808">Transferase</keyword>
<keyword evidence="2 4" id="KW-0328">Glycosyltransferase</keyword>
<gene>
    <name evidence="8" type="primary">LOC115739385</name>
</gene>
<reference evidence="8" key="2">
    <citation type="submission" date="2025-08" db="UniProtKB">
        <authorList>
            <consortium name="RefSeq"/>
        </authorList>
    </citation>
    <scope>IDENTIFICATION</scope>
    <source>
        <tissue evidence="8">Leaf</tissue>
    </source>
</reference>
<dbReference type="InterPro" id="IPR035595">
    <property type="entry name" value="UDP_glycos_trans_CS"/>
</dbReference>
<dbReference type="Pfam" id="PF00201">
    <property type="entry name" value="UDPGT"/>
    <property type="match status" value="1"/>
</dbReference>
<dbReference type="CDD" id="cd03784">
    <property type="entry name" value="GT1_Gtf-like"/>
    <property type="match status" value="1"/>
</dbReference>
<dbReference type="Pfam" id="PF26168">
    <property type="entry name" value="Glyco_transf_N"/>
    <property type="match status" value="1"/>
</dbReference>
<evidence type="ECO:0000259" key="6">
    <source>
        <dbReference type="Pfam" id="PF26168"/>
    </source>
</evidence>
<dbReference type="AlphaFoldDB" id="A0A8B8P0D6"/>
<dbReference type="RefSeq" id="XP_030528292.1">
    <property type="nucleotide sequence ID" value="XM_030672432.2"/>
</dbReference>
<comment type="similarity">
    <text evidence="1 4">Belongs to the UDP-glycosyltransferase family.</text>
</comment>
<name>A0A8B8P0D6_9MYRT</name>
<accession>A0A8B8P0D6</accession>
<dbReference type="FunFam" id="3.40.50.2000:FF:000065">
    <property type="entry name" value="Glycosyltransferase"/>
    <property type="match status" value="1"/>
</dbReference>